<dbReference type="InterPro" id="IPR006680">
    <property type="entry name" value="Amidohydro-rel"/>
</dbReference>
<dbReference type="OrthoDB" id="149172at2"/>
<dbReference type="SUPFAM" id="SSF51556">
    <property type="entry name" value="Metallo-dependent hydrolases"/>
    <property type="match status" value="1"/>
</dbReference>
<evidence type="ECO:0000313" key="3">
    <source>
        <dbReference type="EMBL" id="PQM28848.1"/>
    </source>
</evidence>
<organism evidence="3 4">
    <name type="scientific">Sphingopyxis lindanitolerans</name>
    <dbReference type="NCBI Taxonomy" id="2054227"/>
    <lineage>
        <taxon>Bacteria</taxon>
        <taxon>Pseudomonadati</taxon>
        <taxon>Pseudomonadota</taxon>
        <taxon>Alphaproteobacteria</taxon>
        <taxon>Sphingomonadales</taxon>
        <taxon>Sphingomonadaceae</taxon>
        <taxon>Sphingopyxis</taxon>
    </lineage>
</organism>
<proteinExistence type="predicted"/>
<dbReference type="RefSeq" id="WP_105999014.1">
    <property type="nucleotide sequence ID" value="NZ_CM009578.1"/>
</dbReference>
<evidence type="ECO:0000313" key="4">
    <source>
        <dbReference type="Proteomes" id="UP000238954"/>
    </source>
</evidence>
<sequence length="274" mass="30608">MGLIDFRARPNTKEIMSLYDQPGREFLWQRWGCPPPPKIELDAFMGNLKAVGVTQAVVTGRQVVSDQGVAFGTSNDYIAECVKQYADTLIGFAGIDVSSGDRAVAEVERAVRDLGMKGISIDPFTARILPNDRQLYPLYEKAAELGIPVITTVGPLVGRYGDPYLFDEPTADFPMVKFVYSHAVWPQVLDWLGLAFRRPNVFLEPSIYWTNPGCDAMWIAANGQLSDQIIYASAFPFASLNAMEKIRARWDWSDEAWHKFTYANAARILGLEEG</sequence>
<accession>A0A2S8B911</accession>
<comment type="caution">
    <text evidence="3">The sequence shown here is derived from an EMBL/GenBank/DDBJ whole genome shotgun (WGS) entry which is preliminary data.</text>
</comment>
<name>A0A2S8B911_9SPHN</name>
<dbReference type="Proteomes" id="UP000238954">
    <property type="component" value="Chromosome"/>
</dbReference>
<dbReference type="GO" id="GO:0016831">
    <property type="term" value="F:carboxy-lyase activity"/>
    <property type="evidence" value="ECO:0007669"/>
    <property type="project" value="InterPro"/>
</dbReference>
<gene>
    <name evidence="3" type="ORF">CVO77_10550</name>
</gene>
<dbReference type="Gene3D" id="3.20.20.140">
    <property type="entry name" value="Metal-dependent hydrolases"/>
    <property type="match status" value="1"/>
</dbReference>
<dbReference type="PANTHER" id="PTHR21240">
    <property type="entry name" value="2-AMINO-3-CARBOXYLMUCONATE-6-SEMIALDEHYDE DECARBOXYLASE"/>
    <property type="match status" value="1"/>
</dbReference>
<evidence type="ECO:0000259" key="2">
    <source>
        <dbReference type="Pfam" id="PF04909"/>
    </source>
</evidence>
<dbReference type="Pfam" id="PF04909">
    <property type="entry name" value="Amidohydro_2"/>
    <property type="match status" value="1"/>
</dbReference>
<evidence type="ECO:0000256" key="1">
    <source>
        <dbReference type="ARBA" id="ARBA00023239"/>
    </source>
</evidence>
<protein>
    <recommendedName>
        <fullName evidence="2">Amidohydrolase-related domain-containing protein</fullName>
    </recommendedName>
</protein>
<keyword evidence="4" id="KW-1185">Reference proteome</keyword>
<reference evidence="4" key="1">
    <citation type="submission" date="2017-11" db="EMBL/GenBank/DDBJ databases">
        <title>The complete genome sequence of Sphingopyxis pomeranensis sp. nov. strain WS5A3p.</title>
        <authorList>
            <person name="Kaminski M.A."/>
        </authorList>
    </citation>
    <scope>NUCLEOTIDE SEQUENCE [LARGE SCALE GENOMIC DNA]</scope>
    <source>
        <strain evidence="4">WS5A3p</strain>
    </source>
</reference>
<dbReference type="EMBL" id="PHFW01000002">
    <property type="protein sequence ID" value="PQM28848.1"/>
    <property type="molecule type" value="Genomic_DNA"/>
</dbReference>
<feature type="domain" description="Amidohydrolase-related" evidence="2">
    <location>
        <begin position="46"/>
        <end position="271"/>
    </location>
</feature>
<dbReference type="InterPro" id="IPR032465">
    <property type="entry name" value="ACMSD"/>
</dbReference>
<dbReference type="InterPro" id="IPR032466">
    <property type="entry name" value="Metal_Hydrolase"/>
</dbReference>
<keyword evidence="1" id="KW-0456">Lyase</keyword>
<dbReference type="AlphaFoldDB" id="A0A2S8B911"/>
<dbReference type="GO" id="GO:0016787">
    <property type="term" value="F:hydrolase activity"/>
    <property type="evidence" value="ECO:0007669"/>
    <property type="project" value="InterPro"/>
</dbReference>